<accession>A0A6G1JMZ5</accession>
<gene>
    <name evidence="3" type="ORF">K458DRAFT_3203</name>
</gene>
<organism evidence="3 4">
    <name type="scientific">Lentithecium fluviatile CBS 122367</name>
    <dbReference type="NCBI Taxonomy" id="1168545"/>
    <lineage>
        <taxon>Eukaryota</taxon>
        <taxon>Fungi</taxon>
        <taxon>Dikarya</taxon>
        <taxon>Ascomycota</taxon>
        <taxon>Pezizomycotina</taxon>
        <taxon>Dothideomycetes</taxon>
        <taxon>Pleosporomycetidae</taxon>
        <taxon>Pleosporales</taxon>
        <taxon>Massarineae</taxon>
        <taxon>Lentitheciaceae</taxon>
        <taxon>Lentithecium</taxon>
    </lineage>
</organism>
<reference evidence="3" key="1">
    <citation type="journal article" date="2020" name="Stud. Mycol.">
        <title>101 Dothideomycetes genomes: a test case for predicting lifestyles and emergence of pathogens.</title>
        <authorList>
            <person name="Haridas S."/>
            <person name="Albert R."/>
            <person name="Binder M."/>
            <person name="Bloem J."/>
            <person name="Labutti K."/>
            <person name="Salamov A."/>
            <person name="Andreopoulos B."/>
            <person name="Baker S."/>
            <person name="Barry K."/>
            <person name="Bills G."/>
            <person name="Bluhm B."/>
            <person name="Cannon C."/>
            <person name="Castanera R."/>
            <person name="Culley D."/>
            <person name="Daum C."/>
            <person name="Ezra D."/>
            <person name="Gonzalez J."/>
            <person name="Henrissat B."/>
            <person name="Kuo A."/>
            <person name="Liang C."/>
            <person name="Lipzen A."/>
            <person name="Lutzoni F."/>
            <person name="Magnuson J."/>
            <person name="Mondo S."/>
            <person name="Nolan M."/>
            <person name="Ohm R."/>
            <person name="Pangilinan J."/>
            <person name="Park H.-J."/>
            <person name="Ramirez L."/>
            <person name="Alfaro M."/>
            <person name="Sun H."/>
            <person name="Tritt A."/>
            <person name="Yoshinaga Y."/>
            <person name="Zwiers L.-H."/>
            <person name="Turgeon B."/>
            <person name="Goodwin S."/>
            <person name="Spatafora J."/>
            <person name="Crous P."/>
            <person name="Grigoriev I."/>
        </authorList>
    </citation>
    <scope>NUCLEOTIDE SEQUENCE</scope>
    <source>
        <strain evidence="3">CBS 122367</strain>
    </source>
</reference>
<dbReference type="CDD" id="cd12087">
    <property type="entry name" value="TM_EGFR-like"/>
    <property type="match status" value="1"/>
</dbReference>
<dbReference type="PANTHER" id="PTHR16861">
    <property type="entry name" value="GLYCOPROTEIN 38"/>
    <property type="match status" value="1"/>
</dbReference>
<feature type="region of interest" description="Disordered" evidence="1">
    <location>
        <begin position="77"/>
        <end position="97"/>
    </location>
</feature>
<evidence type="ECO:0000313" key="3">
    <source>
        <dbReference type="EMBL" id="KAF2691611.1"/>
    </source>
</evidence>
<name>A0A6G1JMZ5_9PLEO</name>
<evidence type="ECO:0000256" key="1">
    <source>
        <dbReference type="SAM" id="MobiDB-lite"/>
    </source>
</evidence>
<dbReference type="OrthoDB" id="5421765at2759"/>
<dbReference type="EMBL" id="MU005569">
    <property type="protein sequence ID" value="KAF2691611.1"/>
    <property type="molecule type" value="Genomic_DNA"/>
</dbReference>
<dbReference type="AlphaFoldDB" id="A0A6G1JMZ5"/>
<sequence length="417" mass="44330">MANPVSTLSVTVPFAEDGSRVVPLTLTTTLTDPRYAQSIVTALVVTPSPVTDDQRIPITTEIAVTLPALPAASSNTAASSTVAQSPDSTPAKPTGSTASHLPLVGSGVSGGAVAGVAIGCLIAGAIIALIVCFFLYRRRNQKQSAPYHQSHLPYDTEHKSGVAVRTTPVPSAGMVAGSSLPQPVEDATISKEVSRIRDNIKNHVQNFYHYQPVRGGIGSSELTALAAATNLDAAVVEAMLVNTSTRGDTIRLFIAWAVLSRCEGLRQLTLLPLELAPVLEAISRQDGKDNVKSAWFRQWKVLTGALLEQQDSAGLHAANIDTQNWSNLMDSMDLVLGPFAQAGSDGGKRRRNLEMILARAAKLAFLLFSQPGSFHFDFTGSRQDSLVVFPSLVQVVGDEGQLLSPTKVLWEKEVATD</sequence>
<feature type="transmembrane region" description="Helical" evidence="2">
    <location>
        <begin position="112"/>
        <end position="136"/>
    </location>
</feature>
<keyword evidence="2" id="KW-0812">Transmembrane</keyword>
<keyword evidence="2" id="KW-0472">Membrane</keyword>
<proteinExistence type="predicted"/>
<protein>
    <submittedName>
        <fullName evidence="3">Uncharacterized protein</fullName>
    </submittedName>
</protein>
<dbReference type="Proteomes" id="UP000799291">
    <property type="component" value="Unassembled WGS sequence"/>
</dbReference>
<dbReference type="PANTHER" id="PTHR16861:SF4">
    <property type="entry name" value="SH3 DOMAIN PROTEIN (AFU_ORTHOLOGUE AFUA_1G13610)"/>
    <property type="match status" value="1"/>
</dbReference>
<evidence type="ECO:0000313" key="4">
    <source>
        <dbReference type="Proteomes" id="UP000799291"/>
    </source>
</evidence>
<keyword evidence="4" id="KW-1185">Reference proteome</keyword>
<evidence type="ECO:0000256" key="2">
    <source>
        <dbReference type="SAM" id="Phobius"/>
    </source>
</evidence>
<keyword evidence="2" id="KW-1133">Transmembrane helix</keyword>